<name>A0A4Q9MGK0_9APHY</name>
<evidence type="ECO:0008006" key="2">
    <source>
        <dbReference type="Google" id="ProtNLM"/>
    </source>
</evidence>
<evidence type="ECO:0000313" key="1">
    <source>
        <dbReference type="EMBL" id="TBU26570.1"/>
    </source>
</evidence>
<gene>
    <name evidence="1" type="ORF">BD311DRAFT_429373</name>
</gene>
<organism evidence="1">
    <name type="scientific">Dichomitus squalens</name>
    <dbReference type="NCBI Taxonomy" id="114155"/>
    <lineage>
        <taxon>Eukaryota</taxon>
        <taxon>Fungi</taxon>
        <taxon>Dikarya</taxon>
        <taxon>Basidiomycota</taxon>
        <taxon>Agaricomycotina</taxon>
        <taxon>Agaricomycetes</taxon>
        <taxon>Polyporales</taxon>
        <taxon>Polyporaceae</taxon>
        <taxon>Dichomitus</taxon>
    </lineage>
</organism>
<protein>
    <recommendedName>
        <fullName evidence="2">F-box domain-containing protein</fullName>
    </recommendedName>
</protein>
<dbReference type="AlphaFoldDB" id="A0A4Q9MGK0"/>
<sequence>MFPNNDRLNSSRPSPSNPPTMQYLALPVEVIESVIDCCSDDTDTILALALTCRDLHPRSILVLFTDVRPQSRDRLIDLCDVLKAKPERQPFVQSLSIRWKDFAPYPLLSILPSLRHITFDTFELFKERPILCHPSTLLCCRRFGCGIRSLTITYAQFSTCTAFLQFLAAFPSIDHLTCERLNIYQRGEASPLVQKSLSRQLRLRTLNVSVVIGCLRIGSRS</sequence>
<accession>A0A4Q9MGK0</accession>
<dbReference type="EMBL" id="ML143444">
    <property type="protein sequence ID" value="TBU26570.1"/>
    <property type="molecule type" value="Genomic_DNA"/>
</dbReference>
<proteinExistence type="predicted"/>
<reference evidence="1" key="1">
    <citation type="submission" date="2019-01" db="EMBL/GenBank/DDBJ databases">
        <title>Draft genome sequences of three monokaryotic isolates of the white-rot basidiomycete fungus Dichomitus squalens.</title>
        <authorList>
            <consortium name="DOE Joint Genome Institute"/>
            <person name="Lopez S.C."/>
            <person name="Andreopoulos B."/>
            <person name="Pangilinan J."/>
            <person name="Lipzen A."/>
            <person name="Riley R."/>
            <person name="Ahrendt S."/>
            <person name="Ng V."/>
            <person name="Barry K."/>
            <person name="Daum C."/>
            <person name="Grigoriev I.V."/>
            <person name="Hilden K.S."/>
            <person name="Makela M.R."/>
            <person name="de Vries R.P."/>
        </authorList>
    </citation>
    <scope>NUCLEOTIDE SEQUENCE [LARGE SCALE GENOMIC DNA]</scope>
    <source>
        <strain evidence="1">OM18370.1</strain>
    </source>
</reference>
<dbReference type="Proteomes" id="UP000292957">
    <property type="component" value="Unassembled WGS sequence"/>
</dbReference>
<dbReference type="OrthoDB" id="2883008at2759"/>